<dbReference type="GO" id="GO:0005737">
    <property type="term" value="C:cytoplasm"/>
    <property type="evidence" value="ECO:0007669"/>
    <property type="project" value="TreeGrafter"/>
</dbReference>
<accession>A0A291LX66</accession>
<feature type="binding site" evidence="6">
    <location>
        <position position="109"/>
    </location>
    <ligand>
        <name>substrate</name>
    </ligand>
</feature>
<comment type="function">
    <text evidence="6">Catalyzes the reversible cleavage of pseudouridine 5'-phosphate (PsiMP) to ribose 5-phosphate and uracil. Functions biologically in the cleavage direction, as part of a pseudouridine degradation pathway.</text>
</comment>
<keyword evidence="1 6" id="KW-0479">Metal-binding</keyword>
<keyword evidence="2 6" id="KW-0378">Hydrolase</keyword>
<evidence type="ECO:0000313" key="8">
    <source>
        <dbReference type="Proteomes" id="UP000219050"/>
    </source>
</evidence>
<evidence type="ECO:0000313" key="7">
    <source>
        <dbReference type="EMBL" id="ATI41299.1"/>
    </source>
</evidence>
<organism evidence="7 8">
    <name type="scientific">Pacificitalea manganoxidans</name>
    <dbReference type="NCBI Taxonomy" id="1411902"/>
    <lineage>
        <taxon>Bacteria</taxon>
        <taxon>Pseudomonadati</taxon>
        <taxon>Pseudomonadota</taxon>
        <taxon>Alphaproteobacteria</taxon>
        <taxon>Rhodobacterales</taxon>
        <taxon>Paracoccaceae</taxon>
        <taxon>Pacificitalea</taxon>
    </lineage>
</organism>
<comment type="cofactor">
    <cofactor evidence="6">
        <name>Mn(2+)</name>
        <dbReference type="ChEBI" id="CHEBI:29035"/>
    </cofactor>
    <text evidence="6">Binds 1 Mn(2+) ion per subunit.</text>
</comment>
<reference evidence="7 8" key="1">
    <citation type="submission" date="2017-05" db="EMBL/GenBank/DDBJ databases">
        <title>Comparative genomic and metabolic analysis of manganese-oxidizing mechanisms in Celeribater manganoxidans DY25T: its adaption to the environment of polymetallic nodule.</title>
        <authorList>
            <person name="Wang X."/>
        </authorList>
    </citation>
    <scope>NUCLEOTIDE SEQUENCE [LARGE SCALE GENOMIC DNA]</scope>
    <source>
        <strain evidence="7 8">DY25</strain>
    </source>
</reference>
<keyword evidence="3 6" id="KW-0464">Manganese</keyword>
<comment type="catalytic activity">
    <reaction evidence="6">
        <text>D-ribose 5-phosphate + uracil = psi-UMP + H2O</text>
        <dbReference type="Rhea" id="RHEA:18337"/>
        <dbReference type="ChEBI" id="CHEBI:15377"/>
        <dbReference type="ChEBI" id="CHEBI:17568"/>
        <dbReference type="ChEBI" id="CHEBI:58380"/>
        <dbReference type="ChEBI" id="CHEBI:78346"/>
        <dbReference type="EC" id="4.2.1.70"/>
    </reaction>
</comment>
<dbReference type="GO" id="GO:0004730">
    <property type="term" value="F:pseudouridylate synthase activity"/>
    <property type="evidence" value="ECO:0007669"/>
    <property type="project" value="UniProtKB-UniRule"/>
</dbReference>
<protein>
    <recommendedName>
        <fullName evidence="6">Pseudouridine-5'-phosphate glycosidase</fullName>
        <shortName evidence="6">PsiMP glycosidase</shortName>
        <ecNumber evidence="6">4.2.1.70</ecNumber>
    </recommendedName>
</protein>
<keyword evidence="4 6" id="KW-0456">Lyase</keyword>
<evidence type="ECO:0000256" key="3">
    <source>
        <dbReference type="ARBA" id="ARBA00023211"/>
    </source>
</evidence>
<dbReference type="InterPro" id="IPR007342">
    <property type="entry name" value="PsuG"/>
</dbReference>
<evidence type="ECO:0000256" key="4">
    <source>
        <dbReference type="ARBA" id="ARBA00023239"/>
    </source>
</evidence>
<gene>
    <name evidence="6" type="primary">psuG</name>
    <name evidence="7" type="ORF">CBW24_04295</name>
</gene>
<proteinExistence type="inferred from homology"/>
<evidence type="ECO:0000256" key="2">
    <source>
        <dbReference type="ARBA" id="ARBA00022801"/>
    </source>
</evidence>
<dbReference type="Pfam" id="PF04227">
    <property type="entry name" value="Indigoidine_A"/>
    <property type="match status" value="1"/>
</dbReference>
<dbReference type="PANTHER" id="PTHR42909:SF1">
    <property type="entry name" value="CARBOHYDRATE KINASE PFKB DOMAIN-CONTAINING PROTEIN"/>
    <property type="match status" value="1"/>
</dbReference>
<dbReference type="GO" id="GO:0046872">
    <property type="term" value="F:metal ion binding"/>
    <property type="evidence" value="ECO:0007669"/>
    <property type="project" value="UniProtKB-KW"/>
</dbReference>
<dbReference type="KEGG" id="cmag:CBW24_04295"/>
<feature type="active site" description="Proton donor" evidence="6">
    <location>
        <position position="27"/>
    </location>
</feature>
<dbReference type="GO" id="GO:0016798">
    <property type="term" value="F:hydrolase activity, acting on glycosyl bonds"/>
    <property type="evidence" value="ECO:0007669"/>
    <property type="project" value="UniProtKB-KW"/>
</dbReference>
<dbReference type="HAMAP" id="MF_01876">
    <property type="entry name" value="PsiMP_glycosidase"/>
    <property type="match status" value="1"/>
</dbReference>
<dbReference type="SUPFAM" id="SSF110581">
    <property type="entry name" value="Indigoidine synthase A-like"/>
    <property type="match status" value="1"/>
</dbReference>
<dbReference type="EMBL" id="CP021404">
    <property type="protein sequence ID" value="ATI41299.1"/>
    <property type="molecule type" value="Genomic_DNA"/>
</dbReference>
<evidence type="ECO:0000256" key="1">
    <source>
        <dbReference type="ARBA" id="ARBA00022723"/>
    </source>
</evidence>
<feature type="binding site" evidence="6">
    <location>
        <position position="141"/>
    </location>
    <ligand>
        <name>Mn(2+)</name>
        <dbReference type="ChEBI" id="CHEBI:29035"/>
    </ligand>
</feature>
<dbReference type="OrthoDB" id="9805870at2"/>
<comment type="subunit">
    <text evidence="6">Homotrimer.</text>
</comment>
<dbReference type="Gene3D" id="3.40.1790.10">
    <property type="entry name" value="Indigoidine synthase domain"/>
    <property type="match status" value="1"/>
</dbReference>
<name>A0A291LX66_9RHOB</name>
<feature type="active site" description="Nucleophile" evidence="6">
    <location>
        <position position="162"/>
    </location>
</feature>
<dbReference type="RefSeq" id="WP_097372788.1">
    <property type="nucleotide sequence ID" value="NZ_CP021404.1"/>
</dbReference>
<dbReference type="Proteomes" id="UP000219050">
    <property type="component" value="Chromosome"/>
</dbReference>
<keyword evidence="5 6" id="KW-0326">Glycosidase</keyword>
<dbReference type="AlphaFoldDB" id="A0A291LX66"/>
<dbReference type="EC" id="4.2.1.70" evidence="6"/>
<sequence>MSRHPDLDLTPEVARALEAGQPVVALETAIVTHGMPRPVNLETAQAVEAEIRAQGAVPATIAVIDGRLRAGVTAEELEMLAAIPEGVQKASRKDLPAIIAKRATAGTTVAATMFIADLAGIPIFATGGIGGVHRGAETTGDVSADLTELGRTPVGVVCAGAKSILDLPRTLEWLETAGVPVLGYRSDAFPAFFTPDSGLGVDQRMDSPAEIATALAAGRRLGNGGTLICNPIAEADALPKDQIDAVIAQAVADAAAQGIEGKAVTPFLLGKVLDLTGGDSLNANVALVRSNARLAAEIAVALASQ</sequence>
<evidence type="ECO:0000256" key="6">
    <source>
        <dbReference type="HAMAP-Rule" id="MF_01876"/>
    </source>
</evidence>
<dbReference type="GO" id="GO:0046113">
    <property type="term" value="P:nucleobase catabolic process"/>
    <property type="evidence" value="ECO:0007669"/>
    <property type="project" value="UniProtKB-UniRule"/>
</dbReference>
<dbReference type="InterPro" id="IPR022830">
    <property type="entry name" value="Indigdn_synthA-like"/>
</dbReference>
<evidence type="ECO:0000256" key="5">
    <source>
        <dbReference type="ARBA" id="ARBA00023295"/>
    </source>
</evidence>
<feature type="binding site" evidence="6">
    <location>
        <begin position="143"/>
        <end position="145"/>
    </location>
    <ligand>
        <name>substrate</name>
    </ligand>
</feature>
<dbReference type="PANTHER" id="PTHR42909">
    <property type="entry name" value="ZGC:136858"/>
    <property type="match status" value="1"/>
</dbReference>
<feature type="binding site" evidence="6">
    <location>
        <position position="89"/>
    </location>
    <ligand>
        <name>substrate</name>
    </ligand>
</feature>
<keyword evidence="8" id="KW-1185">Reference proteome</keyword>
<comment type="similarity">
    <text evidence="6">Belongs to the pseudouridine-5'-phosphate glycosidase family.</text>
</comment>